<dbReference type="SUPFAM" id="SSF55874">
    <property type="entry name" value="ATPase domain of HSP90 chaperone/DNA topoisomerase II/histidine kinase"/>
    <property type="match status" value="1"/>
</dbReference>
<dbReference type="InterPro" id="IPR001610">
    <property type="entry name" value="PAC"/>
</dbReference>
<keyword evidence="3 8" id="KW-0418">Kinase</keyword>
<keyword evidence="4" id="KW-0472">Membrane</keyword>
<feature type="transmembrane region" description="Helical" evidence="4">
    <location>
        <begin position="14"/>
        <end position="33"/>
    </location>
</feature>
<dbReference type="SUPFAM" id="SSF55785">
    <property type="entry name" value="PYP-like sensor domain (PAS domain)"/>
    <property type="match status" value="3"/>
</dbReference>
<keyword evidence="4" id="KW-0812">Transmembrane</keyword>
<dbReference type="SUPFAM" id="SSF158472">
    <property type="entry name" value="HAMP domain-like"/>
    <property type="match status" value="1"/>
</dbReference>
<keyword evidence="1" id="KW-0597">Phosphoprotein</keyword>
<dbReference type="Pfam" id="PF02518">
    <property type="entry name" value="HATPase_c"/>
    <property type="match status" value="1"/>
</dbReference>
<evidence type="ECO:0000256" key="2">
    <source>
        <dbReference type="ARBA" id="ARBA00022679"/>
    </source>
</evidence>
<comment type="caution">
    <text evidence="8">The sequence shown here is derived from an EMBL/GenBank/DDBJ whole genome shotgun (WGS) entry which is preliminary data.</text>
</comment>
<feature type="domain" description="PAS" evidence="5">
    <location>
        <begin position="261"/>
        <end position="331"/>
    </location>
</feature>
<dbReference type="InterPro" id="IPR003594">
    <property type="entry name" value="HATPase_dom"/>
</dbReference>
<feature type="domain" description="PAC" evidence="6">
    <location>
        <begin position="334"/>
        <end position="386"/>
    </location>
</feature>
<sequence>MSKKLFKLSIGNKILLGFSIFIGIYLGMALTSYHEMEEISTLADQAAPLNSQINSLQEFAISMEILDRDLDTYFVVNNDDNQDKANKDFQKMNLIIESLKKNASNNSISSFQDMKMTLYEINMNFNNIVALKNNPANSREINEKRILIYQLINKNRQKNSELLLETTNDIQDNFQDQQKLIYKNIKIFLILNVFILVLGIFLSAFTLRSISRPIDKLKDATNEIGKGRLNVNIPIQSNDEVGQLASAFNKMAKELQKTTVSNEYVENIIRSMFDSLVVATTDGNIKTVNKAVCELLGYRSEELVGQPVDKLFSHETTQPNSPWLDELFKKGSIINLEKTCIAKDGKKIPVLLSISTMYGNEGNILGIVYVAKDITERKQMEDTLRLKEELFRSLIENALDTITILNRDGTISYQSPSVERVLGYKAEELTGKIAFEFIHPEDLPGVISSFNQLIENPGSAQSTEFRFKHKDGSWRVLESVGKTINDNAGLSNVQIIINSRDLTDRKHAEEALRESEEKYRVLMNDASDAILLIDMEANIVDVNKKTEQLTGYTKNELLTMKIFQLHPEEELERITVSFKEGMQKGSAVINDLPILRKDGKTVPADITGNNVVFTGKQMGLAVFRDITERKLAEDKIKTSLLEKETLLKEIHHRVKNNLQIVSSLLDHQTQYIKDKKMIDIFTESQNRISSMSLVHEKLYRSKDLAKIDFNDYINDLVANLFQSYNSRSGNIKLNMNIQNIRLDIDFAIPCGLIINELVTNSLKYAFPEGRKGEIQVAFFKNDENMLELMIGDNGIGISKDTDFRKTESLGLHLVTILAEKQLHGEIYLNRDHGTEFHIKFRGIK</sequence>
<dbReference type="InterPro" id="IPR000014">
    <property type="entry name" value="PAS"/>
</dbReference>
<keyword evidence="2" id="KW-0808">Transferase</keyword>
<dbReference type="GO" id="GO:0000160">
    <property type="term" value="P:phosphorelay signal transduction system"/>
    <property type="evidence" value="ECO:0007669"/>
    <property type="project" value="UniProtKB-KW"/>
</dbReference>
<dbReference type="InterPro" id="IPR035965">
    <property type="entry name" value="PAS-like_dom_sf"/>
</dbReference>
<dbReference type="InterPro" id="IPR000700">
    <property type="entry name" value="PAS-assoc_C"/>
</dbReference>
<dbReference type="SMART" id="SM00387">
    <property type="entry name" value="HATPase_c"/>
    <property type="match status" value="1"/>
</dbReference>
<feature type="transmembrane region" description="Helical" evidence="4">
    <location>
        <begin position="187"/>
        <end position="207"/>
    </location>
</feature>
<dbReference type="PANTHER" id="PTHR43065:SF23">
    <property type="entry name" value="SENSOR HISTIDINE KINASE PDTAS"/>
    <property type="match status" value="1"/>
</dbReference>
<organism evidence="8 9">
    <name type="scientific">Candidatus Methanoperedens nitratireducens</name>
    <dbReference type="NCBI Taxonomy" id="1392998"/>
    <lineage>
        <taxon>Archaea</taxon>
        <taxon>Methanobacteriati</taxon>
        <taxon>Methanobacteriota</taxon>
        <taxon>Stenosarchaea group</taxon>
        <taxon>Methanomicrobia</taxon>
        <taxon>Methanosarcinales</taxon>
        <taxon>ANME-2 cluster</taxon>
        <taxon>Candidatus Methanoperedentaceae</taxon>
        <taxon>Candidatus Methanoperedens</taxon>
    </lineage>
</organism>
<dbReference type="PROSITE" id="PS50113">
    <property type="entry name" value="PAC"/>
    <property type="match status" value="2"/>
</dbReference>
<gene>
    <name evidence="8" type="ORF">MPEBLZ_00318</name>
</gene>
<dbReference type="InterPro" id="IPR003660">
    <property type="entry name" value="HAMP_dom"/>
</dbReference>
<dbReference type="CDD" id="cd00130">
    <property type="entry name" value="PAS"/>
    <property type="match status" value="3"/>
</dbReference>
<dbReference type="SMART" id="SM00091">
    <property type="entry name" value="PAS"/>
    <property type="match status" value="3"/>
</dbReference>
<dbReference type="PANTHER" id="PTHR43065">
    <property type="entry name" value="SENSOR HISTIDINE KINASE"/>
    <property type="match status" value="1"/>
</dbReference>
<dbReference type="InterPro" id="IPR011495">
    <property type="entry name" value="Sig_transdc_His_kin_sub2_dim/P"/>
</dbReference>
<dbReference type="SMART" id="SM00304">
    <property type="entry name" value="HAMP"/>
    <property type="match status" value="1"/>
</dbReference>
<evidence type="ECO:0000256" key="3">
    <source>
        <dbReference type="ARBA" id="ARBA00022777"/>
    </source>
</evidence>
<dbReference type="PROSITE" id="PS50112">
    <property type="entry name" value="PAS"/>
    <property type="match status" value="3"/>
</dbReference>
<dbReference type="GO" id="GO:0005524">
    <property type="term" value="F:ATP binding"/>
    <property type="evidence" value="ECO:0007669"/>
    <property type="project" value="UniProtKB-KW"/>
</dbReference>
<evidence type="ECO:0000313" key="9">
    <source>
        <dbReference type="Proteomes" id="UP000050360"/>
    </source>
</evidence>
<dbReference type="GO" id="GO:0016020">
    <property type="term" value="C:membrane"/>
    <property type="evidence" value="ECO:0007669"/>
    <property type="project" value="InterPro"/>
</dbReference>
<feature type="domain" description="PAS" evidence="5">
    <location>
        <begin position="387"/>
        <end position="457"/>
    </location>
</feature>
<keyword evidence="4" id="KW-1133">Transmembrane helix</keyword>
<dbReference type="Gene3D" id="3.30.565.10">
    <property type="entry name" value="Histidine kinase-like ATPase, C-terminal domain"/>
    <property type="match status" value="1"/>
</dbReference>
<dbReference type="Pfam" id="PF13426">
    <property type="entry name" value="PAS_9"/>
    <property type="match status" value="2"/>
</dbReference>
<dbReference type="GO" id="GO:0016301">
    <property type="term" value="F:kinase activity"/>
    <property type="evidence" value="ECO:0007669"/>
    <property type="project" value="UniProtKB-KW"/>
</dbReference>
<dbReference type="Pfam" id="PF00672">
    <property type="entry name" value="HAMP"/>
    <property type="match status" value="1"/>
</dbReference>
<dbReference type="Pfam" id="PF08447">
    <property type="entry name" value="PAS_3"/>
    <property type="match status" value="1"/>
</dbReference>
<dbReference type="InterPro" id="IPR036890">
    <property type="entry name" value="HATPase_C_sf"/>
</dbReference>
<accession>A0A0P8CDK1</accession>
<evidence type="ECO:0000313" key="8">
    <source>
        <dbReference type="EMBL" id="KPQ45096.1"/>
    </source>
</evidence>
<feature type="domain" description="PAC" evidence="6">
    <location>
        <begin position="461"/>
        <end position="514"/>
    </location>
</feature>
<feature type="domain" description="HAMP" evidence="7">
    <location>
        <begin position="208"/>
        <end position="260"/>
    </location>
</feature>
<evidence type="ECO:0000259" key="6">
    <source>
        <dbReference type="PROSITE" id="PS50113"/>
    </source>
</evidence>
<dbReference type="Gene3D" id="3.30.450.20">
    <property type="entry name" value="PAS domain"/>
    <property type="match status" value="3"/>
</dbReference>
<dbReference type="AlphaFoldDB" id="A0A0P8CDK1"/>
<reference evidence="8 9" key="1">
    <citation type="submission" date="2015-09" db="EMBL/GenBank/DDBJ databases">
        <title>A metagenomics-based metabolic model of nitrate-dependent anaerobic oxidation of methane by Methanoperedens-like archaea.</title>
        <authorList>
            <person name="Arshad A."/>
            <person name="Speth D.R."/>
            <person name="De Graaf R.M."/>
            <person name="Op Den Camp H.J."/>
            <person name="Jetten M.S."/>
            <person name="Welte C.U."/>
        </authorList>
    </citation>
    <scope>NUCLEOTIDE SEQUENCE [LARGE SCALE GENOMIC DNA]</scope>
</reference>
<evidence type="ECO:0000256" key="4">
    <source>
        <dbReference type="SAM" id="Phobius"/>
    </source>
</evidence>
<feature type="domain" description="PAS" evidence="5">
    <location>
        <begin position="515"/>
        <end position="585"/>
    </location>
</feature>
<protein>
    <submittedName>
        <fullName evidence="8">Sensory transduction histidine kinase</fullName>
    </submittedName>
</protein>
<dbReference type="PROSITE" id="PS50885">
    <property type="entry name" value="HAMP"/>
    <property type="match status" value="1"/>
</dbReference>
<name>A0A0P8CDK1_9EURY</name>
<dbReference type="Gene3D" id="6.10.340.10">
    <property type="match status" value="1"/>
</dbReference>
<evidence type="ECO:0000259" key="5">
    <source>
        <dbReference type="PROSITE" id="PS50112"/>
    </source>
</evidence>
<dbReference type="InterPro" id="IPR013655">
    <property type="entry name" value="PAS_fold_3"/>
</dbReference>
<evidence type="ECO:0000259" key="7">
    <source>
        <dbReference type="PROSITE" id="PS50885"/>
    </source>
</evidence>
<dbReference type="Pfam" id="PF07568">
    <property type="entry name" value="HisKA_2"/>
    <property type="match status" value="1"/>
</dbReference>
<dbReference type="SMART" id="SM00086">
    <property type="entry name" value="PAC"/>
    <property type="match status" value="3"/>
</dbReference>
<evidence type="ECO:0000256" key="1">
    <source>
        <dbReference type="ARBA" id="ARBA00022553"/>
    </source>
</evidence>
<dbReference type="NCBIfam" id="TIGR00229">
    <property type="entry name" value="sensory_box"/>
    <property type="match status" value="3"/>
</dbReference>
<dbReference type="CDD" id="cd06225">
    <property type="entry name" value="HAMP"/>
    <property type="match status" value="1"/>
</dbReference>
<proteinExistence type="predicted"/>
<dbReference type="EMBL" id="LKCM01000026">
    <property type="protein sequence ID" value="KPQ45096.1"/>
    <property type="molecule type" value="Genomic_DNA"/>
</dbReference>
<dbReference type="Proteomes" id="UP000050360">
    <property type="component" value="Unassembled WGS sequence"/>
</dbReference>